<sequence length="194" mass="21657">MAQVEDLPSSRLGTKEHWDDVYEREVNNFEEIGEEGEIWFGEDSVEKMVDWALDNATPEESGPSVLDMGTGNGHLLFELVSNGYDGQYLKGVDYSPASIKLSYNIAKSRGKDCEAVSFDVLDVLDQQQINRLGEWDIVMDKGTFDAICLSTGSNRLLYAKHAADLVRKGGKLLITSCNFTEEEIKSTFLNQDSE</sequence>
<dbReference type="STRING" id="1299270.R9AE76"/>
<dbReference type="KEGG" id="wic:J056_000973"/>
<reference evidence="8" key="1">
    <citation type="journal article" date="2013" name="BMC Genomics">
        <title>Genome and transcriptome sequencing of the halophilic fungus Wallemia ichthyophaga: haloadaptations present and absent.</title>
        <authorList>
            <person name="Zajc J."/>
            <person name="Liu Y."/>
            <person name="Dai W."/>
            <person name="Yang Z."/>
            <person name="Hu J."/>
            <person name="Gostincar C."/>
            <person name="Gunde-Cimerman N."/>
        </authorList>
    </citation>
    <scope>NUCLEOTIDE SEQUENCE [LARGE SCALE GENOMIC DNA]</scope>
    <source>
        <strain evidence="8">EXF-994 / CBS 113033</strain>
    </source>
</reference>
<dbReference type="AlphaFoldDB" id="R9AE76"/>
<dbReference type="GeneID" id="20373925"/>
<dbReference type="OrthoDB" id="10069295at2759"/>
<dbReference type="PANTHER" id="PTHR12843">
    <property type="entry name" value="PROTEIN-LYSINE N-METHYLTRANSFERASE METTL10"/>
    <property type="match status" value="1"/>
</dbReference>
<dbReference type="Proteomes" id="UP000014064">
    <property type="component" value="Unassembled WGS sequence"/>
</dbReference>
<dbReference type="PANTHER" id="PTHR12843:SF5">
    <property type="entry name" value="EEF1A LYSINE METHYLTRANSFERASE 2"/>
    <property type="match status" value="1"/>
</dbReference>
<evidence type="ECO:0000256" key="4">
    <source>
        <dbReference type="ARBA" id="ARBA00022691"/>
    </source>
</evidence>
<dbReference type="RefSeq" id="XP_009268876.1">
    <property type="nucleotide sequence ID" value="XM_009270601.1"/>
</dbReference>
<organism evidence="7 8">
    <name type="scientific">Wallemia ichthyophaga (strain EXF-994 / CBS 113033)</name>
    <dbReference type="NCBI Taxonomy" id="1299270"/>
    <lineage>
        <taxon>Eukaryota</taxon>
        <taxon>Fungi</taxon>
        <taxon>Dikarya</taxon>
        <taxon>Basidiomycota</taxon>
        <taxon>Wallemiomycotina</taxon>
        <taxon>Wallemiomycetes</taxon>
        <taxon>Wallemiales</taxon>
        <taxon>Wallemiaceae</taxon>
        <taxon>Wallemia</taxon>
    </lineage>
</organism>
<keyword evidence="2 5" id="KW-0489">Methyltransferase</keyword>
<keyword evidence="4 5" id="KW-0949">S-adenosyl-L-methionine</keyword>
<proteinExistence type="inferred from homology"/>
<dbReference type="EMBL" id="KE007235">
    <property type="protein sequence ID" value="EOR00435.1"/>
    <property type="molecule type" value="Genomic_DNA"/>
</dbReference>
<evidence type="ECO:0000256" key="3">
    <source>
        <dbReference type="ARBA" id="ARBA00022679"/>
    </source>
</evidence>
<keyword evidence="3 5" id="KW-0808">Transferase</keyword>
<evidence type="ECO:0000256" key="1">
    <source>
        <dbReference type="ARBA" id="ARBA00022490"/>
    </source>
</evidence>
<dbReference type="HAMAP" id="MF_03188">
    <property type="entry name" value="Methyltr_EFM4"/>
    <property type="match status" value="1"/>
</dbReference>
<protein>
    <recommendedName>
        <fullName evidence="5">Protein-lysine N-methyltransferase EFM4</fullName>
        <ecNumber evidence="5">2.1.1.-</ecNumber>
    </recommendedName>
    <alternativeName>
        <fullName evidence="5">Elongation factor methyltransferase 4</fullName>
    </alternativeName>
</protein>
<dbReference type="Gene3D" id="3.40.50.150">
    <property type="entry name" value="Vaccinia Virus protein VP39"/>
    <property type="match status" value="1"/>
</dbReference>
<keyword evidence="5" id="KW-0813">Transport</keyword>
<dbReference type="GO" id="GO:0016192">
    <property type="term" value="P:vesicle-mediated transport"/>
    <property type="evidence" value="ECO:0007669"/>
    <property type="project" value="UniProtKB-UniRule"/>
</dbReference>
<name>R9AE76_WALI9</name>
<evidence type="ECO:0000313" key="7">
    <source>
        <dbReference type="EMBL" id="EOR00435.1"/>
    </source>
</evidence>
<dbReference type="EC" id="2.1.1.-" evidence="5"/>
<dbReference type="Pfam" id="PF13847">
    <property type="entry name" value="Methyltransf_31"/>
    <property type="match status" value="1"/>
</dbReference>
<dbReference type="InterPro" id="IPR025714">
    <property type="entry name" value="Methyltranfer_dom"/>
</dbReference>
<feature type="domain" description="Methyltransferase" evidence="6">
    <location>
        <begin position="60"/>
        <end position="185"/>
    </location>
</feature>
<gene>
    <name evidence="5" type="primary">EFM4</name>
    <name evidence="7" type="ORF">J056_000973</name>
</gene>
<dbReference type="GO" id="GO:0005737">
    <property type="term" value="C:cytoplasm"/>
    <property type="evidence" value="ECO:0007669"/>
    <property type="project" value="UniProtKB-SubCell"/>
</dbReference>
<keyword evidence="1 5" id="KW-0963">Cytoplasm</keyword>
<comment type="subcellular location">
    <subcellularLocation>
        <location evidence="5">Cytoplasm</location>
    </subcellularLocation>
</comment>
<dbReference type="SUPFAM" id="SSF53335">
    <property type="entry name" value="S-adenosyl-L-methionine-dependent methyltransferases"/>
    <property type="match status" value="1"/>
</dbReference>
<dbReference type="InterPro" id="IPR029063">
    <property type="entry name" value="SAM-dependent_MTases_sf"/>
</dbReference>
<comment type="similarity">
    <text evidence="5">Belongs to the class I-like SAM-binding methyltransferase superfamily. EFM4 family.</text>
</comment>
<dbReference type="GO" id="GO:0032259">
    <property type="term" value="P:methylation"/>
    <property type="evidence" value="ECO:0007669"/>
    <property type="project" value="UniProtKB-KW"/>
</dbReference>
<dbReference type="CDD" id="cd02440">
    <property type="entry name" value="AdoMet_MTases"/>
    <property type="match status" value="1"/>
</dbReference>
<evidence type="ECO:0000256" key="5">
    <source>
        <dbReference type="HAMAP-Rule" id="MF_03188"/>
    </source>
</evidence>
<evidence type="ECO:0000256" key="2">
    <source>
        <dbReference type="ARBA" id="ARBA00022603"/>
    </source>
</evidence>
<dbReference type="eggNOG" id="KOG1271">
    <property type="taxonomic scope" value="Eukaryota"/>
</dbReference>
<evidence type="ECO:0000313" key="8">
    <source>
        <dbReference type="Proteomes" id="UP000014064"/>
    </source>
</evidence>
<evidence type="ECO:0000259" key="6">
    <source>
        <dbReference type="Pfam" id="PF13847"/>
    </source>
</evidence>
<comment type="function">
    <text evidence="5">S-adenosyl-L-methionine-dependent protein-lysine N-methyltransferase that mono- and dimethylates elongation factor 1-alpha at 'Lys-316'. May play a role in intracellular transport.</text>
</comment>
<dbReference type="OMA" id="PTPSFQF"/>
<keyword evidence="8" id="KW-1185">Reference proteome</keyword>
<dbReference type="HOGENOM" id="CLU_044783_2_1_1"/>
<dbReference type="InterPro" id="IPR026635">
    <property type="entry name" value="Efm4/METTL10"/>
</dbReference>
<accession>R9AE76</accession>
<dbReference type="GO" id="GO:0016279">
    <property type="term" value="F:protein-lysine N-methyltransferase activity"/>
    <property type="evidence" value="ECO:0007669"/>
    <property type="project" value="UniProtKB-UniRule"/>
</dbReference>